<evidence type="ECO:0000313" key="2">
    <source>
        <dbReference type="EMBL" id="MCP0886213.1"/>
    </source>
</evidence>
<evidence type="ECO:0000313" key="3">
    <source>
        <dbReference type="Proteomes" id="UP001139006"/>
    </source>
</evidence>
<dbReference type="InterPro" id="IPR011990">
    <property type="entry name" value="TPR-like_helical_dom_sf"/>
</dbReference>
<dbReference type="SUPFAM" id="SSF53448">
    <property type="entry name" value="Nucleotide-diphospho-sugar transferases"/>
    <property type="match status" value="1"/>
</dbReference>
<dbReference type="EMBL" id="JAIULA010000003">
    <property type="protein sequence ID" value="MCP0886213.1"/>
    <property type="molecule type" value="Genomic_DNA"/>
</dbReference>
<dbReference type="InterPro" id="IPR029044">
    <property type="entry name" value="Nucleotide-diphossugar_trans"/>
</dbReference>
<dbReference type="RefSeq" id="WP_253359213.1">
    <property type="nucleotide sequence ID" value="NZ_JAIULA010000003.1"/>
</dbReference>
<dbReference type="SUPFAM" id="SSF48452">
    <property type="entry name" value="TPR-like"/>
    <property type="match status" value="1"/>
</dbReference>
<dbReference type="AlphaFoldDB" id="A0A9X2JKJ7"/>
<keyword evidence="2" id="KW-0328">Glycosyltransferase</keyword>
<dbReference type="EC" id="2.4.-.-" evidence="2"/>
<feature type="domain" description="Glycosyltransferase 2-like" evidence="1">
    <location>
        <begin position="7"/>
        <end position="104"/>
    </location>
</feature>
<keyword evidence="3" id="KW-1185">Reference proteome</keyword>
<proteinExistence type="predicted"/>
<dbReference type="Gene3D" id="1.25.40.10">
    <property type="entry name" value="Tetratricopeptide repeat domain"/>
    <property type="match status" value="1"/>
</dbReference>
<dbReference type="PANTHER" id="PTHR43630">
    <property type="entry name" value="POLY-BETA-1,6-N-ACETYL-D-GLUCOSAMINE SYNTHASE"/>
    <property type="match status" value="1"/>
</dbReference>
<dbReference type="InterPro" id="IPR001173">
    <property type="entry name" value="Glyco_trans_2-like"/>
</dbReference>
<sequence>MLNDNLTICVLTKDEQDNLQRCLNSIQGVKAELVVVDSGKSEATATLAKNNRARYCEFDWVDNFAKARNFALDNATNDNIYFLDSDEWWAKEDIANNIEQLERYFERDDLSQAKGTARCLNHCIRQNQEMIQGSIVERAFNRQHFNFNEDTRVYEKLVSNMGFDSLTFDLMNVTTIHHDGYLLEKENVAKAGRNLVLALEDLSKYPNDDDYLINIAKSYRDAGELTAAKIVLDKVVSNTTGKDAAKLYQTIQEDAEMLQDSVDFQYMAGEIYALYLENDRALAHFKKVIELAKQDISEKYVSASFFGIGKIFEQQGEFQKARENYEKCDDYPDAMDALAAIQ</sequence>
<name>A0A9X2JKJ7_9LACO</name>
<accession>A0A9X2JKJ7</accession>
<dbReference type="Gene3D" id="3.90.550.10">
    <property type="entry name" value="Spore Coat Polysaccharide Biosynthesis Protein SpsA, Chain A"/>
    <property type="match status" value="1"/>
</dbReference>
<gene>
    <name evidence="2" type="ORF">LB941_02535</name>
</gene>
<dbReference type="Proteomes" id="UP001139006">
    <property type="component" value="Unassembled WGS sequence"/>
</dbReference>
<protein>
    <submittedName>
        <fullName evidence="2">Glycosyltransferase</fullName>
        <ecNumber evidence="2">2.4.-.-</ecNumber>
    </submittedName>
</protein>
<dbReference type="Pfam" id="PF13181">
    <property type="entry name" value="TPR_8"/>
    <property type="match status" value="1"/>
</dbReference>
<evidence type="ECO:0000259" key="1">
    <source>
        <dbReference type="Pfam" id="PF00535"/>
    </source>
</evidence>
<dbReference type="InterPro" id="IPR019734">
    <property type="entry name" value="TPR_rpt"/>
</dbReference>
<comment type="caution">
    <text evidence="2">The sequence shown here is derived from an EMBL/GenBank/DDBJ whole genome shotgun (WGS) entry which is preliminary data.</text>
</comment>
<keyword evidence="2" id="KW-0808">Transferase</keyword>
<reference evidence="2 3" key="1">
    <citation type="journal article" date="2023" name="Int. J. Syst. Evol. Microbiol.">
        <title>Ligilactobacillus ubinensis sp. nov., a novel species isolated from the wild ferment of a durian fruit (Durio zibethinus).</title>
        <authorList>
            <person name="Heng Y.C."/>
            <person name="Menon N."/>
            <person name="Chen B."/>
            <person name="Loo B.Z.L."/>
            <person name="Wong G.W.J."/>
            <person name="Lim A.C.H."/>
            <person name="Silvaraju S."/>
            <person name="Kittelmann S."/>
        </authorList>
    </citation>
    <scope>NUCLEOTIDE SEQUENCE [LARGE SCALE GENOMIC DNA]</scope>
    <source>
        <strain evidence="2 3">WILCCON 0076</strain>
    </source>
</reference>
<dbReference type="GO" id="GO:0016757">
    <property type="term" value="F:glycosyltransferase activity"/>
    <property type="evidence" value="ECO:0007669"/>
    <property type="project" value="UniProtKB-KW"/>
</dbReference>
<organism evidence="2 3">
    <name type="scientific">Ligilactobacillus ubinensis</name>
    <dbReference type="NCBI Taxonomy" id="2876789"/>
    <lineage>
        <taxon>Bacteria</taxon>
        <taxon>Bacillati</taxon>
        <taxon>Bacillota</taxon>
        <taxon>Bacilli</taxon>
        <taxon>Lactobacillales</taxon>
        <taxon>Lactobacillaceae</taxon>
        <taxon>Ligilactobacillus</taxon>
    </lineage>
</organism>
<dbReference type="Pfam" id="PF00535">
    <property type="entry name" value="Glycos_transf_2"/>
    <property type="match status" value="1"/>
</dbReference>
<dbReference type="PANTHER" id="PTHR43630:SF2">
    <property type="entry name" value="GLYCOSYLTRANSFERASE"/>
    <property type="match status" value="1"/>
</dbReference>